<dbReference type="InterPro" id="IPR001279">
    <property type="entry name" value="Metallo-B-lactamas"/>
</dbReference>
<dbReference type="EMBL" id="JBDIMF010000001">
    <property type="protein sequence ID" value="MEN2785724.1"/>
    <property type="molecule type" value="Genomic_DNA"/>
</dbReference>
<dbReference type="GO" id="GO:0008800">
    <property type="term" value="F:beta-lactamase activity"/>
    <property type="evidence" value="ECO:0007669"/>
    <property type="project" value="UniProtKB-EC"/>
</dbReference>
<dbReference type="NCBIfam" id="NF012229">
    <property type="entry name" value="bla_class_B_core"/>
    <property type="match status" value="1"/>
</dbReference>
<protein>
    <submittedName>
        <fullName evidence="2">Subclass B3 metallo-beta-lactamase</fullName>
        <ecNumber evidence="2">3.5.2.6</ecNumber>
    </submittedName>
</protein>
<organism evidence="2 3">
    <name type="scientific">Sphingomonas qilianensis</name>
    <dbReference type="NCBI Taxonomy" id="1736690"/>
    <lineage>
        <taxon>Bacteria</taxon>
        <taxon>Pseudomonadati</taxon>
        <taxon>Pseudomonadota</taxon>
        <taxon>Alphaproteobacteria</taxon>
        <taxon>Sphingomonadales</taxon>
        <taxon>Sphingomonadaceae</taxon>
        <taxon>Sphingomonas</taxon>
    </lineage>
</organism>
<dbReference type="EC" id="3.5.2.6" evidence="2"/>
<feature type="domain" description="Metallo-beta-lactamase" evidence="1">
    <location>
        <begin position="55"/>
        <end position="247"/>
    </location>
</feature>
<evidence type="ECO:0000313" key="2">
    <source>
        <dbReference type="EMBL" id="MEN2785724.1"/>
    </source>
</evidence>
<accession>A0ABU9XPH4</accession>
<evidence type="ECO:0000259" key="1">
    <source>
        <dbReference type="SMART" id="SM00849"/>
    </source>
</evidence>
<name>A0ABU9XPH4_9SPHN</name>
<dbReference type="Pfam" id="PF00753">
    <property type="entry name" value="Lactamase_B"/>
    <property type="match status" value="1"/>
</dbReference>
<dbReference type="PANTHER" id="PTHR42951">
    <property type="entry name" value="METALLO-BETA-LACTAMASE DOMAIN-CONTAINING"/>
    <property type="match status" value="1"/>
</dbReference>
<gene>
    <name evidence="2" type="primary">bla</name>
    <name evidence="2" type="ORF">ABC969_04730</name>
</gene>
<keyword evidence="3" id="KW-1185">Reference proteome</keyword>
<dbReference type="Gene3D" id="3.60.15.10">
    <property type="entry name" value="Ribonuclease Z/Hydroxyacylglutathione hydrolase-like"/>
    <property type="match status" value="1"/>
</dbReference>
<proteinExistence type="predicted"/>
<dbReference type="InterPro" id="IPR050855">
    <property type="entry name" value="NDM-1-like"/>
</dbReference>
<dbReference type="PANTHER" id="PTHR42951:SF17">
    <property type="entry name" value="METALLO-BETA-LACTAMASE DOMAIN-CONTAINING PROTEIN"/>
    <property type="match status" value="1"/>
</dbReference>
<dbReference type="CDD" id="cd16290">
    <property type="entry name" value="AIM-1_SMB-1-like_MBL-B3"/>
    <property type="match status" value="1"/>
</dbReference>
<dbReference type="NCBIfam" id="NF033105">
    <property type="entry name" value="bla_subclass_B3"/>
    <property type="match status" value="1"/>
</dbReference>
<sequence>MSLVGVLAVAGAGGAASNGDDPLLRPIAGDYAARWLSPQPPTRIFGNSYLVGFGGLNVALIRTQAGLILIDGAVPQAVPAIERNIRALGFKLGDVKYILSTEPHYDHAGGLAALARDTGATVVASGAAAAVLRRGRSGAGDPQAAQLPPFPPVQRLRIVRDGAQLKLGDTIVTAHATPGHTAGSMSWAWRSCEGAQCAAVVFASSLNPVAAEGYRFSDPAHAAVVAAFRGTFATLRAMPCDILLTAHPDQSGGDVAFARLQQQRTPNPFVDPGACRAYVRKFERLLDKRLAKERGMPRG</sequence>
<comment type="caution">
    <text evidence="2">The sequence shown here is derived from an EMBL/GenBank/DDBJ whole genome shotgun (WGS) entry which is preliminary data.</text>
</comment>
<dbReference type="SMART" id="SM00849">
    <property type="entry name" value="Lactamase_B"/>
    <property type="match status" value="1"/>
</dbReference>
<dbReference type="Proteomes" id="UP001404104">
    <property type="component" value="Unassembled WGS sequence"/>
</dbReference>
<dbReference type="RefSeq" id="WP_345863317.1">
    <property type="nucleotide sequence ID" value="NZ_JBDIMF010000001.1"/>
</dbReference>
<evidence type="ECO:0000313" key="3">
    <source>
        <dbReference type="Proteomes" id="UP001404104"/>
    </source>
</evidence>
<reference evidence="2 3" key="1">
    <citation type="submission" date="2024-05" db="EMBL/GenBank/DDBJ databases">
        <authorList>
            <person name="Liu Q."/>
            <person name="Xin Y.-H."/>
        </authorList>
    </citation>
    <scope>NUCLEOTIDE SEQUENCE [LARGE SCALE GENOMIC DNA]</scope>
    <source>
        <strain evidence="2 3">CGMCC 1.15349</strain>
    </source>
</reference>
<dbReference type="SUPFAM" id="SSF56281">
    <property type="entry name" value="Metallo-hydrolase/oxidoreductase"/>
    <property type="match status" value="1"/>
</dbReference>
<keyword evidence="2" id="KW-0378">Hydrolase</keyword>
<dbReference type="InterPro" id="IPR036866">
    <property type="entry name" value="RibonucZ/Hydroxyglut_hydro"/>
</dbReference>